<evidence type="ECO:0000313" key="5">
    <source>
        <dbReference type="EMBL" id="KAK3092849.1"/>
    </source>
</evidence>
<gene>
    <name evidence="5" type="ORF">FSP39_007869</name>
</gene>
<dbReference type="SUPFAM" id="SSF49842">
    <property type="entry name" value="TNF-like"/>
    <property type="match status" value="1"/>
</dbReference>
<dbReference type="SMART" id="SM00110">
    <property type="entry name" value="C1Q"/>
    <property type="match status" value="1"/>
</dbReference>
<dbReference type="Proteomes" id="UP001186944">
    <property type="component" value="Unassembled WGS sequence"/>
</dbReference>
<dbReference type="Pfam" id="PF00386">
    <property type="entry name" value="C1q"/>
    <property type="match status" value="1"/>
</dbReference>
<name>A0AA88Y2T9_PINIB</name>
<dbReference type="PANTHER" id="PTHR22923">
    <property type="entry name" value="CEREBELLIN-RELATED"/>
    <property type="match status" value="1"/>
</dbReference>
<dbReference type="PANTHER" id="PTHR22923:SF113">
    <property type="entry name" value="COMPLEMENT C1Q-LIKE PROTEIN 4"/>
    <property type="match status" value="1"/>
</dbReference>
<evidence type="ECO:0000256" key="3">
    <source>
        <dbReference type="ARBA" id="ARBA00022729"/>
    </source>
</evidence>
<sequence length="141" mass="15537">NLETGSCASPDRVYFSAYITSHIQSSDLKQDQPIIFTDVVTNEGEGYNASTGEFTAPKTGGYTFFWEFLVYGGGNIWLELQKNDTLFAHNVGHGADSFWEVASKSTIMNLVKGDRVKVVYHGGNGKIYGTHRYTGFSGFSL</sequence>
<evidence type="ECO:0000259" key="4">
    <source>
        <dbReference type="PROSITE" id="PS50871"/>
    </source>
</evidence>
<keyword evidence="2" id="KW-0964">Secreted</keyword>
<dbReference type="GO" id="GO:0005576">
    <property type="term" value="C:extracellular region"/>
    <property type="evidence" value="ECO:0007669"/>
    <property type="project" value="UniProtKB-SubCell"/>
</dbReference>
<evidence type="ECO:0000313" key="6">
    <source>
        <dbReference type="Proteomes" id="UP001186944"/>
    </source>
</evidence>
<dbReference type="PRINTS" id="PR00007">
    <property type="entry name" value="COMPLEMNTC1Q"/>
</dbReference>
<dbReference type="InterPro" id="IPR050822">
    <property type="entry name" value="Cerebellin_Synaptic_Org"/>
</dbReference>
<protein>
    <recommendedName>
        <fullName evidence="4">C1q domain-containing protein</fullName>
    </recommendedName>
</protein>
<comment type="caution">
    <text evidence="5">The sequence shown here is derived from an EMBL/GenBank/DDBJ whole genome shotgun (WGS) entry which is preliminary data.</text>
</comment>
<proteinExistence type="predicted"/>
<accession>A0AA88Y2T9</accession>
<organism evidence="5 6">
    <name type="scientific">Pinctada imbricata</name>
    <name type="common">Atlantic pearl-oyster</name>
    <name type="synonym">Pinctada martensii</name>
    <dbReference type="NCBI Taxonomy" id="66713"/>
    <lineage>
        <taxon>Eukaryota</taxon>
        <taxon>Metazoa</taxon>
        <taxon>Spiralia</taxon>
        <taxon>Lophotrochozoa</taxon>
        <taxon>Mollusca</taxon>
        <taxon>Bivalvia</taxon>
        <taxon>Autobranchia</taxon>
        <taxon>Pteriomorphia</taxon>
        <taxon>Pterioida</taxon>
        <taxon>Pterioidea</taxon>
        <taxon>Pteriidae</taxon>
        <taxon>Pinctada</taxon>
    </lineage>
</organism>
<evidence type="ECO:0000256" key="1">
    <source>
        <dbReference type="ARBA" id="ARBA00004613"/>
    </source>
</evidence>
<evidence type="ECO:0000256" key="2">
    <source>
        <dbReference type="ARBA" id="ARBA00022525"/>
    </source>
</evidence>
<dbReference type="AlphaFoldDB" id="A0AA88Y2T9"/>
<dbReference type="Gene3D" id="2.60.120.40">
    <property type="match status" value="1"/>
</dbReference>
<keyword evidence="3" id="KW-0732">Signal</keyword>
<dbReference type="InterPro" id="IPR001073">
    <property type="entry name" value="C1q_dom"/>
</dbReference>
<comment type="subcellular location">
    <subcellularLocation>
        <location evidence="1">Secreted</location>
    </subcellularLocation>
</comment>
<dbReference type="InterPro" id="IPR008983">
    <property type="entry name" value="Tumour_necrosis_fac-like_dom"/>
</dbReference>
<feature type="domain" description="C1q" evidence="4">
    <location>
        <begin position="8"/>
        <end position="141"/>
    </location>
</feature>
<reference evidence="5" key="1">
    <citation type="submission" date="2019-08" db="EMBL/GenBank/DDBJ databases">
        <title>The improved chromosome-level genome for the pearl oyster Pinctada fucata martensii using PacBio sequencing and Hi-C.</title>
        <authorList>
            <person name="Zheng Z."/>
        </authorList>
    </citation>
    <scope>NUCLEOTIDE SEQUENCE</scope>
    <source>
        <strain evidence="5">ZZ-2019</strain>
        <tissue evidence="5">Adductor muscle</tissue>
    </source>
</reference>
<dbReference type="PROSITE" id="PS50871">
    <property type="entry name" value="C1Q"/>
    <property type="match status" value="1"/>
</dbReference>
<dbReference type="EMBL" id="VSWD01000009">
    <property type="protein sequence ID" value="KAK3092849.1"/>
    <property type="molecule type" value="Genomic_DNA"/>
</dbReference>
<keyword evidence="6" id="KW-1185">Reference proteome</keyword>
<feature type="non-terminal residue" evidence="5">
    <location>
        <position position="1"/>
    </location>
</feature>